<dbReference type="InterPro" id="IPR036259">
    <property type="entry name" value="MFS_trans_sf"/>
</dbReference>
<keyword evidence="2 6" id="KW-0812">Transmembrane</keyword>
<evidence type="ECO:0000256" key="1">
    <source>
        <dbReference type="ARBA" id="ARBA00004141"/>
    </source>
</evidence>
<dbReference type="Pfam" id="PF07690">
    <property type="entry name" value="MFS_1"/>
    <property type="match status" value="1"/>
</dbReference>
<evidence type="ECO:0000313" key="8">
    <source>
        <dbReference type="EMBL" id="KAK8008837.1"/>
    </source>
</evidence>
<dbReference type="InterPro" id="IPR020846">
    <property type="entry name" value="MFS_dom"/>
</dbReference>
<protein>
    <recommendedName>
        <fullName evidence="7">Major facilitator superfamily (MFS) profile domain-containing protein</fullName>
    </recommendedName>
</protein>
<dbReference type="SUPFAM" id="SSF103473">
    <property type="entry name" value="MFS general substrate transporter"/>
    <property type="match status" value="1"/>
</dbReference>
<dbReference type="InterPro" id="IPR011701">
    <property type="entry name" value="MFS"/>
</dbReference>
<comment type="caution">
    <text evidence="8">The sequence shown here is derived from an EMBL/GenBank/DDBJ whole genome shotgun (WGS) entry which is preliminary data.</text>
</comment>
<keyword evidence="3 6" id="KW-1133">Transmembrane helix</keyword>
<evidence type="ECO:0000256" key="2">
    <source>
        <dbReference type="ARBA" id="ARBA00022692"/>
    </source>
</evidence>
<organism evidence="8 9">
    <name type="scientific">Apiospora marii</name>
    <dbReference type="NCBI Taxonomy" id="335849"/>
    <lineage>
        <taxon>Eukaryota</taxon>
        <taxon>Fungi</taxon>
        <taxon>Dikarya</taxon>
        <taxon>Ascomycota</taxon>
        <taxon>Pezizomycotina</taxon>
        <taxon>Sordariomycetes</taxon>
        <taxon>Xylariomycetidae</taxon>
        <taxon>Amphisphaeriales</taxon>
        <taxon>Apiosporaceae</taxon>
        <taxon>Apiospora</taxon>
    </lineage>
</organism>
<feature type="transmembrane region" description="Helical" evidence="6">
    <location>
        <begin position="226"/>
        <end position="246"/>
    </location>
</feature>
<dbReference type="PROSITE" id="PS50850">
    <property type="entry name" value="MFS"/>
    <property type="match status" value="1"/>
</dbReference>
<keyword evidence="9" id="KW-1185">Reference proteome</keyword>
<feature type="transmembrane region" description="Helical" evidence="6">
    <location>
        <begin position="267"/>
        <end position="286"/>
    </location>
</feature>
<feature type="region of interest" description="Disordered" evidence="5">
    <location>
        <begin position="563"/>
        <end position="598"/>
    </location>
</feature>
<feature type="transmembrane region" description="Helical" evidence="6">
    <location>
        <begin position="163"/>
        <end position="182"/>
    </location>
</feature>
<feature type="transmembrane region" description="Helical" evidence="6">
    <location>
        <begin position="292"/>
        <end position="318"/>
    </location>
</feature>
<gene>
    <name evidence="8" type="ORF">PG991_011388</name>
</gene>
<feature type="transmembrane region" description="Helical" evidence="6">
    <location>
        <begin position="117"/>
        <end position="136"/>
    </location>
</feature>
<evidence type="ECO:0000313" key="9">
    <source>
        <dbReference type="Proteomes" id="UP001396898"/>
    </source>
</evidence>
<feature type="transmembrane region" description="Helical" evidence="6">
    <location>
        <begin position="339"/>
        <end position="361"/>
    </location>
</feature>
<proteinExistence type="predicted"/>
<feature type="transmembrane region" description="Helical" evidence="6">
    <location>
        <begin position="194"/>
        <end position="214"/>
    </location>
</feature>
<dbReference type="PANTHER" id="PTHR23501">
    <property type="entry name" value="MAJOR FACILITATOR SUPERFAMILY"/>
    <property type="match status" value="1"/>
</dbReference>
<dbReference type="Proteomes" id="UP001396898">
    <property type="component" value="Unassembled WGS sequence"/>
</dbReference>
<evidence type="ECO:0000256" key="3">
    <source>
        <dbReference type="ARBA" id="ARBA00022989"/>
    </source>
</evidence>
<feature type="transmembrane region" description="Helical" evidence="6">
    <location>
        <begin position="437"/>
        <end position="457"/>
    </location>
</feature>
<feature type="transmembrane region" description="Helical" evidence="6">
    <location>
        <begin position="47"/>
        <end position="73"/>
    </location>
</feature>
<keyword evidence="4 6" id="KW-0472">Membrane</keyword>
<comment type="subcellular location">
    <subcellularLocation>
        <location evidence="1">Membrane</location>
        <topology evidence="1">Multi-pass membrane protein</topology>
    </subcellularLocation>
</comment>
<evidence type="ECO:0000259" key="7">
    <source>
        <dbReference type="PROSITE" id="PS50850"/>
    </source>
</evidence>
<feature type="transmembrane region" description="Helical" evidence="6">
    <location>
        <begin position="544"/>
        <end position="560"/>
    </location>
</feature>
<feature type="domain" description="Major facilitator superfamily (MFS) profile" evidence="7">
    <location>
        <begin position="48"/>
        <end position="567"/>
    </location>
</feature>
<feature type="transmembrane region" description="Helical" evidence="6">
    <location>
        <begin position="406"/>
        <end position="425"/>
    </location>
</feature>
<dbReference type="Gene3D" id="1.20.1250.20">
    <property type="entry name" value="MFS general substrate transporter like domains"/>
    <property type="match status" value="1"/>
</dbReference>
<dbReference type="EMBL" id="JAQQWI010000016">
    <property type="protein sequence ID" value="KAK8008837.1"/>
    <property type="molecule type" value="Genomic_DNA"/>
</dbReference>
<name>A0ABR1RF51_9PEZI</name>
<evidence type="ECO:0000256" key="6">
    <source>
        <dbReference type="SAM" id="Phobius"/>
    </source>
</evidence>
<accession>A0ABR1RF51</accession>
<reference evidence="8 9" key="1">
    <citation type="submission" date="2023-01" db="EMBL/GenBank/DDBJ databases">
        <title>Analysis of 21 Apiospora genomes using comparative genomics revels a genus with tremendous synthesis potential of carbohydrate active enzymes and secondary metabolites.</title>
        <authorList>
            <person name="Sorensen T."/>
        </authorList>
    </citation>
    <scope>NUCLEOTIDE SEQUENCE [LARGE SCALE GENOMIC DNA]</scope>
    <source>
        <strain evidence="8 9">CBS 20057</strain>
    </source>
</reference>
<evidence type="ECO:0000256" key="4">
    <source>
        <dbReference type="ARBA" id="ARBA00023136"/>
    </source>
</evidence>
<sequence>MAARYDDTGTIPGLRRTDSMEERLHSSSAANGDHHYGHSLSPLRQTILVAILLLGLLFSSLDASIVSTSLVSISIDLEDFITVPWVALSYMLAYLGAIKGFAVAFSKLSDIYGRRALVELSWLLFGGFSLGCGLAQNMTQLYDSMSFRFPTPLFECANQGQSIVFRAFQGIGGSGLYSLAQIGLFEVGPKHSPGLLGALIGMTLAVSFVLGPVLGGTISHLASWRWIFFINIPFGTVALAGIVLAWPSHDGPRSNMNETYKKLDLPGICLVIAGSTLLVFSLQQAGSFNISWASPVIVATLTIAAMCWVAFAVWEYLLETKKYMGIQALFSSKLVTLRPYMAALIFTLLTGFIYLSAIIILPERFQIINEEDSLMAGVHLLPMLGACAFGSFLAGAISSKRNNTSFTLIAAAILQLVGVGLLSTFSEMNSSLQPQYGYQAIFGLGVGLTFAAATMLTSVHVDHGNLAVAQGAIAQARVLGGAIGIALCSMVFNHGVKDKLTGHLDPKELQALQQSPAFGAVLTPATKELVRSVYAAAFVDDLKIFIYLAAAGVIASLFTYERDPPPMPRAQRTTNKESETPRGALSETELEDMSHQRR</sequence>
<dbReference type="PANTHER" id="PTHR23501:SF43">
    <property type="entry name" value="MULTIDRUG TRANSPORTER, PUTATIVE (AFU_ORTHOLOGUE AFUA_6G03040)-RELATED"/>
    <property type="match status" value="1"/>
</dbReference>
<feature type="transmembrane region" description="Helical" evidence="6">
    <location>
        <begin position="85"/>
        <end position="105"/>
    </location>
</feature>
<evidence type="ECO:0000256" key="5">
    <source>
        <dbReference type="SAM" id="MobiDB-lite"/>
    </source>
</evidence>
<feature type="transmembrane region" description="Helical" evidence="6">
    <location>
        <begin position="373"/>
        <end position="394"/>
    </location>
</feature>
<feature type="transmembrane region" description="Helical" evidence="6">
    <location>
        <begin position="478"/>
        <end position="496"/>
    </location>
</feature>